<sequence length="415" mass="44556">MAKFSFFLLSWILCAALAADQQQAAQGTEVPDTVYRADKRSPDVIKANGGFKSWGNKQAITVIEHVRKLYIPPNRQMQDPWISTSTDPNIGEDNAIEKPCWVYTIDTTGLEDRFASVAAAWEQAKKKDPRPHEKEWAVNRFIPWQSIKEFYNMWKDEEGHLERGPVYTWETWEQEKQKEKGNEEQSSGSAGGQGPATGPSKGKEPAIGPSEGTGKKPATGPSGGKTPVSGPSKGKEPATGPSKGKEPAIGPSEGTGKTPVSGPSKGKEPAAGPSEGKKPATGPSGTKKPATGPSDAKKPATGPSGTKKPGTGGSGGTKPPWRPAGGNAASGSKPSGSKPAGKKKPTGKDNGGDDTPVARDVWERRRRATRIVPPPMRRWVSRRRNQARARGRGMNNRPVARDVWGRRRRAVYVTF</sequence>
<name>A0AAN6QD07_9PEZI</name>
<dbReference type="SUPFAM" id="SSF56399">
    <property type="entry name" value="ADP-ribosylation"/>
    <property type="match status" value="1"/>
</dbReference>
<dbReference type="GeneID" id="89940390"/>
<feature type="compositionally biased region" description="Basic and acidic residues" evidence="1">
    <location>
        <begin position="173"/>
        <end position="183"/>
    </location>
</feature>
<dbReference type="Gene3D" id="3.90.210.10">
    <property type="entry name" value="Heat-Labile Enterotoxin, subunit A"/>
    <property type="match status" value="1"/>
</dbReference>
<protein>
    <submittedName>
        <fullName evidence="3">ADP-ribosylation</fullName>
    </submittedName>
</protein>
<accession>A0AAN6QD07</accession>
<organism evidence="3 4">
    <name type="scientific">Canariomyces notabilis</name>
    <dbReference type="NCBI Taxonomy" id="2074819"/>
    <lineage>
        <taxon>Eukaryota</taxon>
        <taxon>Fungi</taxon>
        <taxon>Dikarya</taxon>
        <taxon>Ascomycota</taxon>
        <taxon>Pezizomycotina</taxon>
        <taxon>Sordariomycetes</taxon>
        <taxon>Sordariomycetidae</taxon>
        <taxon>Sordariales</taxon>
        <taxon>Chaetomiaceae</taxon>
        <taxon>Canariomyces</taxon>
    </lineage>
</organism>
<dbReference type="Proteomes" id="UP001302812">
    <property type="component" value="Unassembled WGS sequence"/>
</dbReference>
<dbReference type="EMBL" id="MU853368">
    <property type="protein sequence ID" value="KAK4107913.1"/>
    <property type="molecule type" value="Genomic_DNA"/>
</dbReference>
<evidence type="ECO:0000313" key="3">
    <source>
        <dbReference type="EMBL" id="KAK4107913.1"/>
    </source>
</evidence>
<feature type="region of interest" description="Disordered" evidence="1">
    <location>
        <begin position="173"/>
        <end position="369"/>
    </location>
</feature>
<reference evidence="3" key="1">
    <citation type="journal article" date="2023" name="Mol. Phylogenet. Evol.">
        <title>Genome-scale phylogeny and comparative genomics of the fungal order Sordariales.</title>
        <authorList>
            <person name="Hensen N."/>
            <person name="Bonometti L."/>
            <person name="Westerberg I."/>
            <person name="Brannstrom I.O."/>
            <person name="Guillou S."/>
            <person name="Cros-Aarteil S."/>
            <person name="Calhoun S."/>
            <person name="Haridas S."/>
            <person name="Kuo A."/>
            <person name="Mondo S."/>
            <person name="Pangilinan J."/>
            <person name="Riley R."/>
            <person name="LaButti K."/>
            <person name="Andreopoulos B."/>
            <person name="Lipzen A."/>
            <person name="Chen C."/>
            <person name="Yan M."/>
            <person name="Daum C."/>
            <person name="Ng V."/>
            <person name="Clum A."/>
            <person name="Steindorff A."/>
            <person name="Ohm R.A."/>
            <person name="Martin F."/>
            <person name="Silar P."/>
            <person name="Natvig D.O."/>
            <person name="Lalanne C."/>
            <person name="Gautier V."/>
            <person name="Ament-Velasquez S.L."/>
            <person name="Kruys A."/>
            <person name="Hutchinson M.I."/>
            <person name="Powell A.J."/>
            <person name="Barry K."/>
            <person name="Miller A.N."/>
            <person name="Grigoriev I.V."/>
            <person name="Debuchy R."/>
            <person name="Gladieux P."/>
            <person name="Hiltunen Thoren M."/>
            <person name="Johannesson H."/>
        </authorList>
    </citation>
    <scope>NUCLEOTIDE SEQUENCE</scope>
    <source>
        <strain evidence="3">CBS 508.74</strain>
    </source>
</reference>
<evidence type="ECO:0000313" key="4">
    <source>
        <dbReference type="Proteomes" id="UP001302812"/>
    </source>
</evidence>
<feature type="compositionally biased region" description="Low complexity" evidence="1">
    <location>
        <begin position="299"/>
        <end position="309"/>
    </location>
</feature>
<gene>
    <name evidence="3" type="ORF">N656DRAFT_784883</name>
</gene>
<reference evidence="3" key="2">
    <citation type="submission" date="2023-05" db="EMBL/GenBank/DDBJ databases">
        <authorList>
            <consortium name="Lawrence Berkeley National Laboratory"/>
            <person name="Steindorff A."/>
            <person name="Hensen N."/>
            <person name="Bonometti L."/>
            <person name="Westerberg I."/>
            <person name="Brannstrom I.O."/>
            <person name="Guillou S."/>
            <person name="Cros-Aarteil S."/>
            <person name="Calhoun S."/>
            <person name="Haridas S."/>
            <person name="Kuo A."/>
            <person name="Mondo S."/>
            <person name="Pangilinan J."/>
            <person name="Riley R."/>
            <person name="Labutti K."/>
            <person name="Andreopoulos B."/>
            <person name="Lipzen A."/>
            <person name="Chen C."/>
            <person name="Yanf M."/>
            <person name="Daum C."/>
            <person name="Ng V."/>
            <person name="Clum A."/>
            <person name="Ohm R."/>
            <person name="Martin F."/>
            <person name="Silar P."/>
            <person name="Natvig D."/>
            <person name="Lalanne C."/>
            <person name="Gautier V."/>
            <person name="Ament-Velasquez S.L."/>
            <person name="Kruys A."/>
            <person name="Hutchinson M.I."/>
            <person name="Powell A.J."/>
            <person name="Barry K."/>
            <person name="Miller A.N."/>
            <person name="Grigoriev I.V."/>
            <person name="Debuchy R."/>
            <person name="Gladieux P."/>
            <person name="Thoren M.H."/>
            <person name="Johannesson H."/>
        </authorList>
    </citation>
    <scope>NUCLEOTIDE SEQUENCE</scope>
    <source>
        <strain evidence="3">CBS 508.74</strain>
    </source>
</reference>
<dbReference type="AlphaFoldDB" id="A0AAN6QD07"/>
<feature type="compositionally biased region" description="Low complexity" evidence="1">
    <location>
        <begin position="317"/>
        <end position="339"/>
    </location>
</feature>
<proteinExistence type="predicted"/>
<feature type="compositionally biased region" description="Basic and acidic residues" evidence="1">
    <location>
        <begin position="346"/>
        <end position="363"/>
    </location>
</feature>
<feature type="signal peptide" evidence="2">
    <location>
        <begin position="1"/>
        <end position="18"/>
    </location>
</feature>
<comment type="caution">
    <text evidence="3">The sequence shown here is derived from an EMBL/GenBank/DDBJ whole genome shotgun (WGS) entry which is preliminary data.</text>
</comment>
<dbReference type="RefSeq" id="XP_064665483.1">
    <property type="nucleotide sequence ID" value="XM_064816265.1"/>
</dbReference>
<keyword evidence="2" id="KW-0732">Signal</keyword>
<evidence type="ECO:0000256" key="1">
    <source>
        <dbReference type="SAM" id="MobiDB-lite"/>
    </source>
</evidence>
<feature type="chain" id="PRO_5042844418" evidence="2">
    <location>
        <begin position="19"/>
        <end position="415"/>
    </location>
</feature>
<evidence type="ECO:0000256" key="2">
    <source>
        <dbReference type="SAM" id="SignalP"/>
    </source>
</evidence>
<keyword evidence="4" id="KW-1185">Reference proteome</keyword>